<dbReference type="InterPro" id="IPR021109">
    <property type="entry name" value="Peptidase_aspartic_dom_sf"/>
</dbReference>
<evidence type="ECO:0000256" key="1">
    <source>
        <dbReference type="SAM" id="MobiDB-lite"/>
    </source>
</evidence>
<feature type="compositionally biased region" description="Polar residues" evidence="1">
    <location>
        <begin position="399"/>
        <end position="409"/>
    </location>
</feature>
<name>A0ABR3MB71_9TELE</name>
<protein>
    <recommendedName>
        <fullName evidence="4">Retrotransposon gag domain-containing protein</fullName>
    </recommendedName>
</protein>
<comment type="caution">
    <text evidence="2">The sequence shown here is derived from an EMBL/GenBank/DDBJ whole genome shotgun (WGS) entry which is preliminary data.</text>
</comment>
<dbReference type="EMBL" id="JAYMGO010000014">
    <property type="protein sequence ID" value="KAL1262313.1"/>
    <property type="molecule type" value="Genomic_DNA"/>
</dbReference>
<dbReference type="InterPro" id="IPR001969">
    <property type="entry name" value="Aspartic_peptidase_AS"/>
</dbReference>
<gene>
    <name evidence="2" type="ORF">QQF64_007578</name>
</gene>
<feature type="compositionally biased region" description="Basic residues" evidence="1">
    <location>
        <begin position="410"/>
        <end position="419"/>
    </location>
</feature>
<evidence type="ECO:0000313" key="2">
    <source>
        <dbReference type="EMBL" id="KAL1262313.1"/>
    </source>
</evidence>
<dbReference type="SUPFAM" id="SSF50630">
    <property type="entry name" value="Acid proteases"/>
    <property type="match status" value="1"/>
</dbReference>
<keyword evidence="3" id="KW-1185">Reference proteome</keyword>
<organism evidence="2 3">
    <name type="scientific">Cirrhinus molitorella</name>
    <name type="common">mud carp</name>
    <dbReference type="NCBI Taxonomy" id="172907"/>
    <lineage>
        <taxon>Eukaryota</taxon>
        <taxon>Metazoa</taxon>
        <taxon>Chordata</taxon>
        <taxon>Craniata</taxon>
        <taxon>Vertebrata</taxon>
        <taxon>Euteleostomi</taxon>
        <taxon>Actinopterygii</taxon>
        <taxon>Neopterygii</taxon>
        <taxon>Teleostei</taxon>
        <taxon>Ostariophysi</taxon>
        <taxon>Cypriniformes</taxon>
        <taxon>Cyprinidae</taxon>
        <taxon>Labeoninae</taxon>
        <taxon>Labeonini</taxon>
        <taxon>Cirrhinus</taxon>
    </lineage>
</organism>
<feature type="region of interest" description="Disordered" evidence="1">
    <location>
        <begin position="398"/>
        <end position="438"/>
    </location>
</feature>
<dbReference type="Proteomes" id="UP001558613">
    <property type="component" value="Unassembled WGS sequence"/>
</dbReference>
<evidence type="ECO:0008006" key="4">
    <source>
        <dbReference type="Google" id="ProtNLM"/>
    </source>
</evidence>
<reference evidence="2 3" key="1">
    <citation type="submission" date="2023-09" db="EMBL/GenBank/DDBJ databases">
        <authorList>
            <person name="Wang M."/>
        </authorList>
    </citation>
    <scope>NUCLEOTIDE SEQUENCE [LARGE SCALE GENOMIC DNA]</scope>
    <source>
        <strain evidence="2">GT-2023</strain>
        <tissue evidence="2">Liver</tissue>
    </source>
</reference>
<sequence length="519" mass="57635">MATTPSTPSTYVDIDAPSISTPIWPHPVQTQTLSGLPPHDPTMYNISTPHGFAYPGTRVRLLSPVLAGSASVQPLTWPSHQDSMQICTSMDATSPSMARHDLPGILPTPGRGIQQMNAHVQGNWDNLMESMKRQEKTVNELTKVLKTSSSHHEKQITDLATKVESSNQQVVTLMTALKQQEAAESDQLIKAVQLMITKEIKKMELTFTSVVQDKVEQLRMEVQQDIKTVQRALQSSLDQVTTDLQQCETQIDKCHTCVAELQNDFQVYNKQNAEPQTANAPPVSSTHPVETVANPLPVPLIKSDHIKLTFPTFGRPIDDTDPLLYLTKCQDFLALHPLPDTDLLATFRTVLHGTARDWWEVSRSNITTWKEFETAFLSAFLSEDYEDELAERNCPVYPPSQQSSGQQHFTHTKYSHHSAKSGGRPSNNNVAASETPQVQTEIQMISTSSSPTATMTIPQQLVVPIRIASWSGKAIVDTGSSYTLIHEANGNLFSAPALVMWTSVSGEWKSRESFRMDKH</sequence>
<feature type="compositionally biased region" description="Polar residues" evidence="1">
    <location>
        <begin position="424"/>
        <end position="438"/>
    </location>
</feature>
<evidence type="ECO:0000313" key="3">
    <source>
        <dbReference type="Proteomes" id="UP001558613"/>
    </source>
</evidence>
<proteinExistence type="predicted"/>
<dbReference type="PROSITE" id="PS00141">
    <property type="entry name" value="ASP_PROTEASE"/>
    <property type="match status" value="1"/>
</dbReference>
<accession>A0ABR3MB71</accession>